<dbReference type="InterPro" id="IPR051207">
    <property type="entry name" value="ComplexI_NDUFA9_subunit"/>
</dbReference>
<dbReference type="OrthoDB" id="9811425at2"/>
<accession>A0A1D8UV92</accession>
<proteinExistence type="predicted"/>
<keyword evidence="1" id="KW-0830">Ubiquinone</keyword>
<dbReference type="RefSeq" id="WP_070403139.1">
    <property type="nucleotide sequence ID" value="NZ_BJVW01000001.1"/>
</dbReference>
<protein>
    <submittedName>
        <fullName evidence="1">NADH-ubiquinone oxidoreductase</fullName>
    </submittedName>
</protein>
<dbReference type="PANTHER" id="PTHR12126:SF11">
    <property type="entry name" value="NADH DEHYDROGENASE [UBIQUINONE] 1 ALPHA SUBCOMPLEX SUBUNIT 9, MITOCHONDRIAL"/>
    <property type="match status" value="1"/>
</dbReference>
<dbReference type="KEGG" id="kba:A0U89_10865"/>
<dbReference type="AlphaFoldDB" id="A0A1D8UV92"/>
<dbReference type="eggNOG" id="COG0702">
    <property type="taxonomic scope" value="Bacteria"/>
</dbReference>
<dbReference type="EMBL" id="CP014674">
    <property type="protein sequence ID" value="AOX17562.1"/>
    <property type="molecule type" value="Genomic_DNA"/>
</dbReference>
<keyword evidence="2" id="KW-1185">Reference proteome</keyword>
<organism evidence="1 2">
    <name type="scientific">Kozakia baliensis</name>
    <dbReference type="NCBI Taxonomy" id="153496"/>
    <lineage>
        <taxon>Bacteria</taxon>
        <taxon>Pseudomonadati</taxon>
        <taxon>Pseudomonadota</taxon>
        <taxon>Alphaproteobacteria</taxon>
        <taxon>Acetobacterales</taxon>
        <taxon>Acetobacteraceae</taxon>
        <taxon>Kozakia</taxon>
    </lineage>
</organism>
<dbReference type="STRING" id="153496.A0U89_10865"/>
<name>A0A1D8UV92_9PROT</name>
<dbReference type="GO" id="GO:0044877">
    <property type="term" value="F:protein-containing complex binding"/>
    <property type="evidence" value="ECO:0007669"/>
    <property type="project" value="TreeGrafter"/>
</dbReference>
<sequence length="289" mass="30526">MFTTPIHVIGATGRSGLALCRTLAARGNTIIPVIRDPGRLAKDLPPARIADLTGPRAPLAAALSDAKLIVTTAHARHIGAILAASAPDVPLIALGSTRKFTQWPDAHGLGVLAGEKALHDAGRPGILLHPTMIYGAEGEDNVQRLAALLKILPFVPLPEGGRALVQPIYQGDVTRSIVAALDLAAQGAVQAPESLVIAGPEAMPYRDFVQAIARAAGLPRRRILSLPSSLLMAVAPLVARLPKMPAIGRDEIRRLLEDKAFDTEPMRARLGVMSIPFEQGLSRLFTPSS</sequence>
<dbReference type="SUPFAM" id="SSF51735">
    <property type="entry name" value="NAD(P)-binding Rossmann-fold domains"/>
    <property type="match status" value="1"/>
</dbReference>
<evidence type="ECO:0000313" key="1">
    <source>
        <dbReference type="EMBL" id="AOX17562.1"/>
    </source>
</evidence>
<gene>
    <name evidence="1" type="ORF">A0U89_10865</name>
</gene>
<dbReference type="Proteomes" id="UP000179145">
    <property type="component" value="Chromosome"/>
</dbReference>
<evidence type="ECO:0000313" key="2">
    <source>
        <dbReference type="Proteomes" id="UP000179145"/>
    </source>
</evidence>
<reference evidence="1 2" key="1">
    <citation type="journal article" date="2016" name="Microb. Cell Fact.">
        <title>Dissection of exopolysaccharide biosynthesis in Kozakia baliensis.</title>
        <authorList>
            <person name="Brandt J.U."/>
            <person name="Jakob F."/>
            <person name="Behr J."/>
            <person name="Geissler A.J."/>
            <person name="Vogel R.F."/>
        </authorList>
    </citation>
    <scope>NUCLEOTIDE SEQUENCE [LARGE SCALE GENOMIC DNA]</scope>
    <source>
        <strain evidence="1 2">DSM 14400</strain>
    </source>
</reference>
<dbReference type="Gene3D" id="3.40.50.720">
    <property type="entry name" value="NAD(P)-binding Rossmann-like Domain"/>
    <property type="match status" value="1"/>
</dbReference>
<dbReference type="PANTHER" id="PTHR12126">
    <property type="entry name" value="NADH-UBIQUINONE OXIDOREDUCTASE 39 KDA SUBUNIT-RELATED"/>
    <property type="match status" value="1"/>
</dbReference>
<dbReference type="InterPro" id="IPR036291">
    <property type="entry name" value="NAD(P)-bd_dom_sf"/>
</dbReference>